<gene>
    <name evidence="2" type="ORF">SAMN02745129_0399</name>
</gene>
<name>A0A1M5ZLZ6_9GAMM</name>
<dbReference type="Pfam" id="PF16956">
    <property type="entry name" value="Porin_7"/>
    <property type="match status" value="1"/>
</dbReference>
<evidence type="ECO:0000313" key="2">
    <source>
        <dbReference type="EMBL" id="SHI24953.1"/>
    </source>
</evidence>
<keyword evidence="1" id="KW-0732">Signal</keyword>
<accession>A0A1M5ZLZ6</accession>
<dbReference type="InterPro" id="IPR031593">
    <property type="entry name" value="Porin_7"/>
</dbReference>
<dbReference type="RefSeq" id="WP_067665341.1">
    <property type="nucleotide sequence ID" value="NZ_FQXG01000013.1"/>
</dbReference>
<evidence type="ECO:0000313" key="3">
    <source>
        <dbReference type="Proteomes" id="UP000184268"/>
    </source>
</evidence>
<dbReference type="Proteomes" id="UP000184268">
    <property type="component" value="Unassembled WGS sequence"/>
</dbReference>
<keyword evidence="3" id="KW-1185">Reference proteome</keyword>
<feature type="signal peptide" evidence="1">
    <location>
        <begin position="1"/>
        <end position="23"/>
    </location>
</feature>
<feature type="chain" id="PRO_5009915475" evidence="1">
    <location>
        <begin position="24"/>
        <end position="273"/>
    </location>
</feature>
<reference evidence="2 3" key="1">
    <citation type="submission" date="2016-11" db="EMBL/GenBank/DDBJ databases">
        <authorList>
            <person name="Jaros S."/>
            <person name="Januszkiewicz K."/>
            <person name="Wedrychowicz H."/>
        </authorList>
    </citation>
    <scope>NUCLEOTIDE SEQUENCE [LARGE SCALE GENOMIC DNA]</scope>
    <source>
        <strain evidence="2 3">DSM 16917</strain>
    </source>
</reference>
<dbReference type="EMBL" id="FQXG01000013">
    <property type="protein sequence ID" value="SHI24953.1"/>
    <property type="molecule type" value="Genomic_DNA"/>
</dbReference>
<proteinExistence type="predicted"/>
<organism evidence="2 3">
    <name type="scientific">Ferrimonas marina</name>
    <dbReference type="NCBI Taxonomy" id="299255"/>
    <lineage>
        <taxon>Bacteria</taxon>
        <taxon>Pseudomonadati</taxon>
        <taxon>Pseudomonadota</taxon>
        <taxon>Gammaproteobacteria</taxon>
        <taxon>Alteromonadales</taxon>
        <taxon>Ferrimonadaceae</taxon>
        <taxon>Ferrimonas</taxon>
    </lineage>
</organism>
<sequence length="273" mass="31510">MQTPLGRALVALAPLMLTTPVMAQGSFQHQADLSLGTRTSDFGDGFWQASYQYYFIPVDVTGPYALADFLTPRSSLRAAYFTFDSEVDSYSLGGTYHTPSNWQGSFDYTHSNTRTTDYDRYRVTLGYYWLDTGLLSLSYENTEQDGSGYSYDMDEFGVNWRHFWRYQGDSGLDWSLDYRHQSHSSHIYLPDWLDGWKESVNVYHGRADWYFNRSWYLGAAVHYHDGIEDFDYRVRTGYWWQFSRHVALNSSLGTDFDSDESGVAIGLALVGRF</sequence>
<evidence type="ECO:0000256" key="1">
    <source>
        <dbReference type="SAM" id="SignalP"/>
    </source>
</evidence>
<dbReference type="AlphaFoldDB" id="A0A1M5ZLZ6"/>
<protein>
    <submittedName>
        <fullName evidence="2">Uncharacterized protein</fullName>
    </submittedName>
</protein>
<dbReference type="OrthoDB" id="6271903at2"/>